<protein>
    <recommendedName>
        <fullName evidence="4">CxC1-like cysteine cluster associated with KDZ transposases domain-containing protein</fullName>
    </recommendedName>
</protein>
<dbReference type="OrthoDB" id="3251205at2759"/>
<sequence>MVKKSRPFCSTSSCVKMTVLRPSGPMSTSSSLIKIWQDCINAERQIDDEICNKRLTMLTEVSLETGMGFSEMEDEGFSPSRDYDDGLLKPALPEESDWDSDASNEERDPQSQKYHKAGNIYSVYARLRLYNNSRSRCNDQRTRETCYANMHAAWDMQLPSLVERYLEWKHNRLVNLEDDQSSSCHQFQVTAVDVFESHHDYVVLQLPDELANISLACIGFLGCSPTVPSVTISFKCLELYHQLRRCQSSFTVLWNIRLQVDKALGCDAPDWRLRHNCPPCSNKLDGEPTLCPASLRAMDGNTSAKRMANATHADHRVFPSMYMIAPSDVDIFRHDVRLCLGERDSSQVDKAVDCTDNWKAANSTDEDTVRVFEQTGIFISACRHGIVQTVVEMRQSGELAKYPLATINKLLDMHGANQAIGSDIRCSLASTVAASSIRDKVSCNTLQLAINTFHGHAHNRQCQLENHPLYCHGFAPLICHASHFHYVQYLDLHFDQWDMDRYLELSHFLFNNYKQALSLIADYSKDLDAYQVLYPTQTLNFEAWASEELKYLKNVATKPMQDALAIKYVEALELLWKYREAHKRIKSDTFVSYNPTSFTLDSGLNYAASQATKQGHTAQRSAERKLQNHTNVVKELEASLGIETRWMPQSTKYQEILKYAWRRQFIHAVEDLEGLMVQRLFELSKANLSSTGYKLRKQISKAIVKCSTAIRSALEKYNKLAVKQHPPRPTLQYNEVTSYTSLGDFDLLKHSRHNVLVKPWANPTHREMAIKYFKLLRAREEIMRLNIEIPRLQAWVDTEDSELQKCTTRL</sequence>
<accession>A0A0C3E093</accession>
<gene>
    <name evidence="2" type="ORF">SCLCIDRAFT_25388</name>
</gene>
<dbReference type="Pfam" id="PF18758">
    <property type="entry name" value="KDZ"/>
    <property type="match status" value="1"/>
</dbReference>
<dbReference type="AlphaFoldDB" id="A0A0C3E093"/>
<organism evidence="2 3">
    <name type="scientific">Scleroderma citrinum Foug A</name>
    <dbReference type="NCBI Taxonomy" id="1036808"/>
    <lineage>
        <taxon>Eukaryota</taxon>
        <taxon>Fungi</taxon>
        <taxon>Dikarya</taxon>
        <taxon>Basidiomycota</taxon>
        <taxon>Agaricomycotina</taxon>
        <taxon>Agaricomycetes</taxon>
        <taxon>Agaricomycetidae</taxon>
        <taxon>Boletales</taxon>
        <taxon>Sclerodermatineae</taxon>
        <taxon>Sclerodermataceae</taxon>
        <taxon>Scleroderma</taxon>
    </lineage>
</organism>
<dbReference type="EMBL" id="KN822046">
    <property type="protein sequence ID" value="KIM61914.1"/>
    <property type="molecule type" value="Genomic_DNA"/>
</dbReference>
<evidence type="ECO:0000313" key="3">
    <source>
        <dbReference type="Proteomes" id="UP000053989"/>
    </source>
</evidence>
<evidence type="ECO:0000313" key="2">
    <source>
        <dbReference type="EMBL" id="KIM61914.1"/>
    </source>
</evidence>
<evidence type="ECO:0000256" key="1">
    <source>
        <dbReference type="SAM" id="MobiDB-lite"/>
    </source>
</evidence>
<dbReference type="PANTHER" id="PTHR33096:SF1">
    <property type="entry name" value="CXC1-LIKE CYSTEINE CLUSTER ASSOCIATED WITH KDZ TRANSPOSASES DOMAIN-CONTAINING PROTEIN"/>
    <property type="match status" value="1"/>
</dbReference>
<feature type="region of interest" description="Disordered" evidence="1">
    <location>
        <begin position="70"/>
        <end position="113"/>
    </location>
</feature>
<feature type="compositionally biased region" description="Acidic residues" evidence="1">
    <location>
        <begin position="94"/>
        <end position="103"/>
    </location>
</feature>
<dbReference type="InParanoid" id="A0A0C3E093"/>
<dbReference type="PANTHER" id="PTHR33096">
    <property type="entry name" value="CXC2 DOMAIN-CONTAINING PROTEIN"/>
    <property type="match status" value="1"/>
</dbReference>
<reference evidence="2 3" key="1">
    <citation type="submission" date="2014-04" db="EMBL/GenBank/DDBJ databases">
        <authorList>
            <consortium name="DOE Joint Genome Institute"/>
            <person name="Kuo A."/>
            <person name="Kohler A."/>
            <person name="Nagy L.G."/>
            <person name="Floudas D."/>
            <person name="Copeland A."/>
            <person name="Barry K.W."/>
            <person name="Cichocki N."/>
            <person name="Veneault-Fourrey C."/>
            <person name="LaButti K."/>
            <person name="Lindquist E.A."/>
            <person name="Lipzen A."/>
            <person name="Lundell T."/>
            <person name="Morin E."/>
            <person name="Murat C."/>
            <person name="Sun H."/>
            <person name="Tunlid A."/>
            <person name="Henrissat B."/>
            <person name="Grigoriev I.V."/>
            <person name="Hibbett D.S."/>
            <person name="Martin F."/>
            <person name="Nordberg H.P."/>
            <person name="Cantor M.N."/>
            <person name="Hua S.X."/>
        </authorList>
    </citation>
    <scope>NUCLEOTIDE SEQUENCE [LARGE SCALE GENOMIC DNA]</scope>
    <source>
        <strain evidence="2 3">Foug A</strain>
    </source>
</reference>
<reference evidence="3" key="2">
    <citation type="submission" date="2015-01" db="EMBL/GenBank/DDBJ databases">
        <title>Evolutionary Origins and Diversification of the Mycorrhizal Mutualists.</title>
        <authorList>
            <consortium name="DOE Joint Genome Institute"/>
            <consortium name="Mycorrhizal Genomics Consortium"/>
            <person name="Kohler A."/>
            <person name="Kuo A."/>
            <person name="Nagy L.G."/>
            <person name="Floudas D."/>
            <person name="Copeland A."/>
            <person name="Barry K.W."/>
            <person name="Cichocki N."/>
            <person name="Veneault-Fourrey C."/>
            <person name="LaButti K."/>
            <person name="Lindquist E.A."/>
            <person name="Lipzen A."/>
            <person name="Lundell T."/>
            <person name="Morin E."/>
            <person name="Murat C."/>
            <person name="Riley R."/>
            <person name="Ohm R."/>
            <person name="Sun H."/>
            <person name="Tunlid A."/>
            <person name="Henrissat B."/>
            <person name="Grigoriev I.V."/>
            <person name="Hibbett D.S."/>
            <person name="Martin F."/>
        </authorList>
    </citation>
    <scope>NUCLEOTIDE SEQUENCE [LARGE SCALE GENOMIC DNA]</scope>
    <source>
        <strain evidence="3">Foug A</strain>
    </source>
</reference>
<evidence type="ECO:0008006" key="4">
    <source>
        <dbReference type="Google" id="ProtNLM"/>
    </source>
</evidence>
<dbReference type="InterPro" id="IPR040521">
    <property type="entry name" value="KDZ"/>
</dbReference>
<proteinExistence type="predicted"/>
<dbReference type="HOGENOM" id="CLU_013084_2_1_1"/>
<keyword evidence="3" id="KW-1185">Reference proteome</keyword>
<name>A0A0C3E093_9AGAM</name>
<dbReference type="Proteomes" id="UP000053989">
    <property type="component" value="Unassembled WGS sequence"/>
</dbReference>